<dbReference type="InterPro" id="IPR006009">
    <property type="entry name" value="GlcNAc_MurG"/>
</dbReference>
<dbReference type="Proteomes" id="UP000325606">
    <property type="component" value="Chromosome"/>
</dbReference>
<name>A0A5J6LBU6_9GAMM</name>
<protein>
    <recommendedName>
        <fullName evidence="10">UDP-N-acetylglucosamine--N-acetylmuramyl-(pentapeptide) pyrophosphoryl-undecaprenol N-acetylglucosamine transferase</fullName>
        <ecNumber evidence="10">2.4.1.227</ecNumber>
    </recommendedName>
    <alternativeName>
        <fullName evidence="10">Undecaprenyl-PP-MurNAc-pentapeptide-UDPGlcNAc GlcNAc transferase</fullName>
    </alternativeName>
</protein>
<dbReference type="KEGG" id="nik:F5I99_04305"/>
<dbReference type="GO" id="GO:0071555">
    <property type="term" value="P:cell wall organization"/>
    <property type="evidence" value="ECO:0007669"/>
    <property type="project" value="UniProtKB-KW"/>
</dbReference>
<gene>
    <name evidence="10 13" type="primary">murG</name>
    <name evidence="13" type="ORF">F5I99_04305</name>
</gene>
<organism evidence="13 14">
    <name type="scientific">Nitrincola iocasae</name>
    <dbReference type="NCBI Taxonomy" id="2614693"/>
    <lineage>
        <taxon>Bacteria</taxon>
        <taxon>Pseudomonadati</taxon>
        <taxon>Pseudomonadota</taxon>
        <taxon>Gammaproteobacteria</taxon>
        <taxon>Oceanospirillales</taxon>
        <taxon>Oceanospirillaceae</taxon>
        <taxon>Nitrincola</taxon>
    </lineage>
</organism>
<dbReference type="AlphaFoldDB" id="A0A5J6LBU6"/>
<dbReference type="InterPro" id="IPR004276">
    <property type="entry name" value="GlycoTrans_28_N"/>
</dbReference>
<keyword evidence="8 10" id="KW-0131">Cell cycle</keyword>
<evidence type="ECO:0000256" key="5">
    <source>
        <dbReference type="ARBA" id="ARBA00022960"/>
    </source>
</evidence>
<comment type="subcellular location">
    <subcellularLocation>
        <location evidence="10">Cell membrane</location>
        <topology evidence="10">Peripheral membrane protein</topology>
        <orientation evidence="10">Cytoplasmic side</orientation>
    </subcellularLocation>
</comment>
<dbReference type="GO" id="GO:0008360">
    <property type="term" value="P:regulation of cell shape"/>
    <property type="evidence" value="ECO:0007669"/>
    <property type="project" value="UniProtKB-KW"/>
</dbReference>
<feature type="domain" description="Glycosyl transferase family 28 C-terminal" evidence="12">
    <location>
        <begin position="189"/>
        <end position="351"/>
    </location>
</feature>
<keyword evidence="4 10" id="KW-0808">Transferase</keyword>
<dbReference type="UniPathway" id="UPA00219"/>
<evidence type="ECO:0000313" key="14">
    <source>
        <dbReference type="Proteomes" id="UP000325606"/>
    </source>
</evidence>
<dbReference type="Gene3D" id="3.40.50.2000">
    <property type="entry name" value="Glycogen Phosphorylase B"/>
    <property type="match status" value="2"/>
</dbReference>
<evidence type="ECO:0000256" key="4">
    <source>
        <dbReference type="ARBA" id="ARBA00022679"/>
    </source>
</evidence>
<dbReference type="PANTHER" id="PTHR21015:SF22">
    <property type="entry name" value="GLYCOSYLTRANSFERASE"/>
    <property type="match status" value="1"/>
</dbReference>
<keyword evidence="9 10" id="KW-0961">Cell wall biogenesis/degradation</keyword>
<comment type="similarity">
    <text evidence="10">Belongs to the glycosyltransferase 28 family. MurG subfamily.</text>
</comment>
<comment type="function">
    <text evidence="10">Cell wall formation. Catalyzes the transfer of a GlcNAc subunit on undecaprenyl-pyrophosphoryl-MurNAc-pentapeptide (lipid intermediate I) to form undecaprenyl-pyrophosphoryl-MurNAc-(pentapeptide)GlcNAc (lipid intermediate II).</text>
</comment>
<evidence type="ECO:0000259" key="12">
    <source>
        <dbReference type="Pfam" id="PF04101"/>
    </source>
</evidence>
<dbReference type="GO" id="GO:0051301">
    <property type="term" value="P:cell division"/>
    <property type="evidence" value="ECO:0007669"/>
    <property type="project" value="UniProtKB-KW"/>
</dbReference>
<keyword evidence="6 10" id="KW-0573">Peptidoglycan synthesis</keyword>
<dbReference type="GO" id="GO:0051991">
    <property type="term" value="F:UDP-N-acetyl-D-glucosamine:N-acetylmuramoyl-L-alanyl-D-glutamyl-meso-2,6-diaminopimelyl-D-alanyl-D-alanine-diphosphoundecaprenol 4-beta-N-acetylglucosaminlytransferase activity"/>
    <property type="evidence" value="ECO:0007669"/>
    <property type="project" value="RHEA"/>
</dbReference>
<dbReference type="GO" id="GO:0005886">
    <property type="term" value="C:plasma membrane"/>
    <property type="evidence" value="ECO:0007669"/>
    <property type="project" value="UniProtKB-SubCell"/>
</dbReference>
<comment type="catalytic activity">
    <reaction evidence="10">
        <text>di-trans,octa-cis-undecaprenyl diphospho-N-acetyl-alpha-D-muramoyl-L-alanyl-D-glutamyl-meso-2,6-diaminopimeloyl-D-alanyl-D-alanine + UDP-N-acetyl-alpha-D-glucosamine = di-trans,octa-cis-undecaprenyl diphospho-[N-acetyl-alpha-D-glucosaminyl-(1-&gt;4)]-N-acetyl-alpha-D-muramoyl-L-alanyl-D-glutamyl-meso-2,6-diaminopimeloyl-D-alanyl-D-alanine + UDP + H(+)</text>
        <dbReference type="Rhea" id="RHEA:31227"/>
        <dbReference type="ChEBI" id="CHEBI:15378"/>
        <dbReference type="ChEBI" id="CHEBI:57705"/>
        <dbReference type="ChEBI" id="CHEBI:58223"/>
        <dbReference type="ChEBI" id="CHEBI:61387"/>
        <dbReference type="ChEBI" id="CHEBI:61388"/>
        <dbReference type="EC" id="2.4.1.227"/>
    </reaction>
</comment>
<dbReference type="NCBIfam" id="TIGR01133">
    <property type="entry name" value="murG"/>
    <property type="match status" value="1"/>
</dbReference>
<dbReference type="EMBL" id="CP044222">
    <property type="protein sequence ID" value="QEW05771.1"/>
    <property type="molecule type" value="Genomic_DNA"/>
</dbReference>
<proteinExistence type="inferred from homology"/>
<evidence type="ECO:0000256" key="10">
    <source>
        <dbReference type="HAMAP-Rule" id="MF_00033"/>
    </source>
</evidence>
<dbReference type="HAMAP" id="MF_00033">
    <property type="entry name" value="MurG"/>
    <property type="match status" value="1"/>
</dbReference>
<reference evidence="13 14" key="1">
    <citation type="submission" date="2019-09" db="EMBL/GenBank/DDBJ databases">
        <title>Nitrincola iocasae sp. nov., a bacterium isolated from the sediment collected at a cold seep field in South China Sea.</title>
        <authorList>
            <person name="Zhang H."/>
            <person name="Wang H."/>
            <person name="Li C."/>
        </authorList>
    </citation>
    <scope>NUCLEOTIDE SEQUENCE [LARGE SCALE GENOMIC DNA]</scope>
    <source>
        <strain evidence="13 14">KXZD1103</strain>
    </source>
</reference>
<evidence type="ECO:0000256" key="3">
    <source>
        <dbReference type="ARBA" id="ARBA00022676"/>
    </source>
</evidence>
<dbReference type="EC" id="2.4.1.227" evidence="10"/>
<keyword evidence="5 10" id="KW-0133">Cell shape</keyword>
<comment type="pathway">
    <text evidence="10">Cell wall biogenesis; peptidoglycan biosynthesis.</text>
</comment>
<dbReference type="InterPro" id="IPR007235">
    <property type="entry name" value="Glyco_trans_28_C"/>
</dbReference>
<evidence type="ECO:0000256" key="2">
    <source>
        <dbReference type="ARBA" id="ARBA00022618"/>
    </source>
</evidence>
<evidence type="ECO:0000256" key="1">
    <source>
        <dbReference type="ARBA" id="ARBA00022475"/>
    </source>
</evidence>
<dbReference type="CDD" id="cd03785">
    <property type="entry name" value="GT28_MurG"/>
    <property type="match status" value="1"/>
</dbReference>
<dbReference type="GO" id="GO:0050511">
    <property type="term" value="F:undecaprenyldiphospho-muramoylpentapeptide beta-N-acetylglucosaminyltransferase activity"/>
    <property type="evidence" value="ECO:0007669"/>
    <property type="project" value="UniProtKB-UniRule"/>
</dbReference>
<dbReference type="PANTHER" id="PTHR21015">
    <property type="entry name" value="UDP-N-ACETYLGLUCOSAMINE--N-ACETYLMURAMYL-(PENTAPEPTIDE) PYROPHOSPHORYL-UNDECAPRENOL N-ACETYLGLUCOSAMINE TRANSFERASE 1"/>
    <property type="match status" value="1"/>
</dbReference>
<dbReference type="GO" id="GO:0005975">
    <property type="term" value="P:carbohydrate metabolic process"/>
    <property type="evidence" value="ECO:0007669"/>
    <property type="project" value="InterPro"/>
</dbReference>
<evidence type="ECO:0000259" key="11">
    <source>
        <dbReference type="Pfam" id="PF03033"/>
    </source>
</evidence>
<dbReference type="Pfam" id="PF04101">
    <property type="entry name" value="Glyco_tran_28_C"/>
    <property type="match status" value="1"/>
</dbReference>
<keyword evidence="7 10" id="KW-0472">Membrane</keyword>
<evidence type="ECO:0000256" key="6">
    <source>
        <dbReference type="ARBA" id="ARBA00022984"/>
    </source>
</evidence>
<feature type="binding site" evidence="10">
    <location>
        <position position="195"/>
    </location>
    <ligand>
        <name>UDP-N-acetyl-alpha-D-glucosamine</name>
        <dbReference type="ChEBI" id="CHEBI:57705"/>
    </ligand>
</feature>
<keyword evidence="1 10" id="KW-1003">Cell membrane</keyword>
<feature type="domain" description="Glycosyltransferase family 28 N-terminal" evidence="11">
    <location>
        <begin position="10"/>
        <end position="146"/>
    </location>
</feature>
<dbReference type="Pfam" id="PF03033">
    <property type="entry name" value="Glyco_transf_28"/>
    <property type="match status" value="1"/>
</dbReference>
<keyword evidence="3 10" id="KW-0328">Glycosyltransferase</keyword>
<evidence type="ECO:0000256" key="8">
    <source>
        <dbReference type="ARBA" id="ARBA00023306"/>
    </source>
</evidence>
<dbReference type="SUPFAM" id="SSF53756">
    <property type="entry name" value="UDP-Glycosyltransferase/glycogen phosphorylase"/>
    <property type="match status" value="1"/>
</dbReference>
<feature type="binding site" evidence="10">
    <location>
        <begin position="16"/>
        <end position="18"/>
    </location>
    <ligand>
        <name>UDP-N-acetyl-alpha-D-glucosamine</name>
        <dbReference type="ChEBI" id="CHEBI:57705"/>
    </ligand>
</feature>
<feature type="binding site" evidence="10">
    <location>
        <position position="249"/>
    </location>
    <ligand>
        <name>UDP-N-acetyl-alpha-D-glucosamine</name>
        <dbReference type="ChEBI" id="CHEBI:57705"/>
    </ligand>
</feature>
<feature type="binding site" evidence="10">
    <location>
        <position position="167"/>
    </location>
    <ligand>
        <name>UDP-N-acetyl-alpha-D-glucosamine</name>
        <dbReference type="ChEBI" id="CHEBI:57705"/>
    </ligand>
</feature>
<keyword evidence="2 10" id="KW-0132">Cell division</keyword>
<evidence type="ECO:0000256" key="7">
    <source>
        <dbReference type="ARBA" id="ARBA00023136"/>
    </source>
</evidence>
<dbReference type="GO" id="GO:0009252">
    <property type="term" value="P:peptidoglycan biosynthetic process"/>
    <property type="evidence" value="ECO:0007669"/>
    <property type="project" value="UniProtKB-UniRule"/>
</dbReference>
<keyword evidence="14" id="KW-1185">Reference proteome</keyword>
<sequence length="361" mass="38556">MSTEKTKTLLVMAGGTGGHVFPALATADLLRAQGVHIEWLGTENGIEARVVPAAGIKLNCIPVSGLRGKGVLRILTAPFKLLKAVLAARVVIKRVKPDAVLGMGGFASGPGGLAAKLMGIPVVIHEQNAIPGMTNKVLARFATRVLQAFPGAFEQCQAKDTIGNPVRGPILELPVPIERMRDRTGPIRLLVVGGSLGAKAINERLPEVLARMPAEARPDVWHQTGQTHYKETLEHYESLGVEARVVPFIEQMNEAFGWADLVLCRSGALTVSELAIAGVAAILVPFPFAVDDHQTANAQFLARCGAAELVQQSDLSSDALHQLLNNLNQRERLLKMAQLARNQGKPEAGKQLAEACLEVMA</sequence>
<feature type="binding site" evidence="10">
    <location>
        <position position="128"/>
    </location>
    <ligand>
        <name>UDP-N-acetyl-alpha-D-glucosamine</name>
        <dbReference type="ChEBI" id="CHEBI:57705"/>
    </ligand>
</feature>
<dbReference type="RefSeq" id="WP_151053815.1">
    <property type="nucleotide sequence ID" value="NZ_CP044222.1"/>
</dbReference>
<feature type="binding site" evidence="10">
    <location>
        <begin position="268"/>
        <end position="273"/>
    </location>
    <ligand>
        <name>UDP-N-acetyl-alpha-D-glucosamine</name>
        <dbReference type="ChEBI" id="CHEBI:57705"/>
    </ligand>
</feature>
<accession>A0A5J6LBU6</accession>
<evidence type="ECO:0000256" key="9">
    <source>
        <dbReference type="ARBA" id="ARBA00023316"/>
    </source>
</evidence>
<evidence type="ECO:0000313" key="13">
    <source>
        <dbReference type="EMBL" id="QEW05771.1"/>
    </source>
</evidence>
<feature type="binding site" evidence="10">
    <location>
        <position position="294"/>
    </location>
    <ligand>
        <name>UDP-N-acetyl-alpha-D-glucosamine</name>
        <dbReference type="ChEBI" id="CHEBI:57705"/>
    </ligand>
</feature>